<dbReference type="RefSeq" id="XP_016252842.1">
    <property type="nucleotide sequence ID" value="XM_016390940.1"/>
</dbReference>
<dbReference type="GO" id="GO:0005737">
    <property type="term" value="C:cytoplasm"/>
    <property type="evidence" value="ECO:0007669"/>
    <property type="project" value="TreeGrafter"/>
</dbReference>
<keyword evidence="4 6" id="KW-0274">FAD</keyword>
<evidence type="ECO:0008006" key="13">
    <source>
        <dbReference type="Google" id="ProtNLM"/>
    </source>
</evidence>
<dbReference type="InterPro" id="IPR013786">
    <property type="entry name" value="AcylCoA_DH/ox_N"/>
</dbReference>
<feature type="region of interest" description="Disordered" evidence="7">
    <location>
        <begin position="82"/>
        <end position="102"/>
    </location>
</feature>
<organism evidence="11 12">
    <name type="scientific">Cladophialophora immunda</name>
    <dbReference type="NCBI Taxonomy" id="569365"/>
    <lineage>
        <taxon>Eukaryota</taxon>
        <taxon>Fungi</taxon>
        <taxon>Dikarya</taxon>
        <taxon>Ascomycota</taxon>
        <taxon>Pezizomycotina</taxon>
        <taxon>Eurotiomycetes</taxon>
        <taxon>Chaetothyriomycetidae</taxon>
        <taxon>Chaetothyriales</taxon>
        <taxon>Herpotrichiellaceae</taxon>
        <taxon>Cladophialophora</taxon>
    </lineage>
</organism>
<keyword evidence="5 6" id="KW-0560">Oxidoreductase</keyword>
<accession>A0A0D1ZWU5</accession>
<evidence type="ECO:0000259" key="8">
    <source>
        <dbReference type="Pfam" id="PF00441"/>
    </source>
</evidence>
<dbReference type="InterPro" id="IPR009075">
    <property type="entry name" value="AcylCo_DH/oxidase_C"/>
</dbReference>
<proteinExistence type="inferred from homology"/>
<dbReference type="Proteomes" id="UP000054466">
    <property type="component" value="Unassembled WGS sequence"/>
</dbReference>
<evidence type="ECO:0000256" key="2">
    <source>
        <dbReference type="ARBA" id="ARBA00009347"/>
    </source>
</evidence>
<sequence>MSPLRSDLFGEKIPWSEPAWYNALESPYYNKSHRALRQYIRDYIETHVLPFAEEWEDQGQVPLEETVKFAKAGLAFPEIPKDYRSGSSLPGGVRDDGGSDLANLRTTATKSQDGKHYIVNGHKKWITGALTATHMTTAVRTGGPGAGGISVLVIPTSSMGFSARKIHNSGTNAGGSAWVDLENVLVPVDNLIGPENQGFPILMSNFNTERFIMAVKMNRLARQCLSTALEYSYNRETFGKPLVSHQIIRHKFTHLARYIESHWAWIEQIAYHIKVSGWNSDVASRIALAKVHGGTLLEIACREAQQVLGGAGYQRGGVGGTVEQISRDLRMLVVGGGSEEILSDLAFRQEVSAAKKRGSML</sequence>
<evidence type="ECO:0000256" key="6">
    <source>
        <dbReference type="RuleBase" id="RU362125"/>
    </source>
</evidence>
<keyword evidence="12" id="KW-1185">Reference proteome</keyword>
<evidence type="ECO:0000256" key="7">
    <source>
        <dbReference type="SAM" id="MobiDB-lite"/>
    </source>
</evidence>
<dbReference type="GO" id="GO:0050660">
    <property type="term" value="F:flavin adenine dinucleotide binding"/>
    <property type="evidence" value="ECO:0007669"/>
    <property type="project" value="InterPro"/>
</dbReference>
<dbReference type="VEuPathDB" id="FungiDB:PV07_04157"/>
<dbReference type="PANTHER" id="PTHR48083">
    <property type="entry name" value="MEDIUM-CHAIN SPECIFIC ACYL-COA DEHYDROGENASE, MITOCHONDRIAL-RELATED"/>
    <property type="match status" value="1"/>
</dbReference>
<evidence type="ECO:0000256" key="4">
    <source>
        <dbReference type="ARBA" id="ARBA00022827"/>
    </source>
</evidence>
<dbReference type="Gene3D" id="2.40.110.10">
    <property type="entry name" value="Butyryl-CoA Dehydrogenase, subunit A, domain 2"/>
    <property type="match status" value="1"/>
</dbReference>
<dbReference type="InterPro" id="IPR046373">
    <property type="entry name" value="Acyl-CoA_Oxase/DH_mid-dom_sf"/>
</dbReference>
<feature type="domain" description="Acyl-CoA dehydrogenase/oxidase C-terminal" evidence="8">
    <location>
        <begin position="196"/>
        <end position="345"/>
    </location>
</feature>
<dbReference type="PANTHER" id="PTHR48083:SF28">
    <property type="entry name" value="ACYL-COA DEHYDROGENASE FAMILY PROTEIN (AFU_ORTHOLOGUE AFUA_6G10880)-RELATED"/>
    <property type="match status" value="1"/>
</dbReference>
<evidence type="ECO:0000259" key="9">
    <source>
        <dbReference type="Pfam" id="PF02770"/>
    </source>
</evidence>
<evidence type="ECO:0000313" key="11">
    <source>
        <dbReference type="EMBL" id="KIW32626.1"/>
    </source>
</evidence>
<dbReference type="AlphaFoldDB" id="A0A0D1ZWU5"/>
<dbReference type="GeneID" id="27343351"/>
<dbReference type="Pfam" id="PF02771">
    <property type="entry name" value="Acyl-CoA_dh_N"/>
    <property type="match status" value="1"/>
</dbReference>
<gene>
    <name evidence="11" type="ORF">PV07_04157</name>
</gene>
<dbReference type="OrthoDB" id="10254877at2759"/>
<dbReference type="HOGENOM" id="CLU_018204_4_1_1"/>
<dbReference type="SUPFAM" id="SSF47203">
    <property type="entry name" value="Acyl-CoA dehydrogenase C-terminal domain-like"/>
    <property type="match status" value="1"/>
</dbReference>
<dbReference type="Pfam" id="PF02770">
    <property type="entry name" value="Acyl-CoA_dh_M"/>
    <property type="match status" value="1"/>
</dbReference>
<evidence type="ECO:0000259" key="10">
    <source>
        <dbReference type="Pfam" id="PF02771"/>
    </source>
</evidence>
<dbReference type="Gene3D" id="1.20.140.10">
    <property type="entry name" value="Butyryl-CoA Dehydrogenase, subunit A, domain 3"/>
    <property type="match status" value="1"/>
</dbReference>
<dbReference type="EMBL" id="KN847041">
    <property type="protein sequence ID" value="KIW32626.1"/>
    <property type="molecule type" value="Genomic_DNA"/>
</dbReference>
<dbReference type="InterPro" id="IPR036250">
    <property type="entry name" value="AcylCo_DH-like_C"/>
</dbReference>
<dbReference type="InterPro" id="IPR050741">
    <property type="entry name" value="Acyl-CoA_dehydrogenase"/>
</dbReference>
<dbReference type="STRING" id="569365.A0A0D1ZWU5"/>
<dbReference type="InterPro" id="IPR006091">
    <property type="entry name" value="Acyl-CoA_Oxase/DH_mid-dom"/>
</dbReference>
<dbReference type="Gene3D" id="1.10.540.10">
    <property type="entry name" value="Acyl-CoA dehydrogenase/oxidase, N-terminal domain"/>
    <property type="match status" value="1"/>
</dbReference>
<evidence type="ECO:0000256" key="5">
    <source>
        <dbReference type="ARBA" id="ARBA00023002"/>
    </source>
</evidence>
<comment type="similarity">
    <text evidence="2 6">Belongs to the acyl-CoA dehydrogenase family.</text>
</comment>
<dbReference type="GO" id="GO:0033539">
    <property type="term" value="P:fatty acid beta-oxidation using acyl-CoA dehydrogenase"/>
    <property type="evidence" value="ECO:0007669"/>
    <property type="project" value="TreeGrafter"/>
</dbReference>
<feature type="domain" description="Acyl-CoA oxidase/dehydrogenase middle" evidence="9">
    <location>
        <begin position="96"/>
        <end position="184"/>
    </location>
</feature>
<dbReference type="SUPFAM" id="SSF56645">
    <property type="entry name" value="Acyl-CoA dehydrogenase NM domain-like"/>
    <property type="match status" value="1"/>
</dbReference>
<protein>
    <recommendedName>
        <fullName evidence="13">Acyl-CoA dehydrogenase/oxidase C-terminal domain-containing protein</fullName>
    </recommendedName>
</protein>
<dbReference type="InterPro" id="IPR037069">
    <property type="entry name" value="AcylCoA_DH/ox_N_sf"/>
</dbReference>
<dbReference type="GO" id="GO:0003995">
    <property type="term" value="F:acyl-CoA dehydrogenase activity"/>
    <property type="evidence" value="ECO:0007669"/>
    <property type="project" value="TreeGrafter"/>
</dbReference>
<evidence type="ECO:0000256" key="3">
    <source>
        <dbReference type="ARBA" id="ARBA00022630"/>
    </source>
</evidence>
<dbReference type="InterPro" id="IPR009100">
    <property type="entry name" value="AcylCoA_DH/oxidase_NM_dom_sf"/>
</dbReference>
<keyword evidence="3 6" id="KW-0285">Flavoprotein</keyword>
<dbReference type="Pfam" id="PF00441">
    <property type="entry name" value="Acyl-CoA_dh_1"/>
    <property type="match status" value="1"/>
</dbReference>
<evidence type="ECO:0000313" key="12">
    <source>
        <dbReference type="Proteomes" id="UP000054466"/>
    </source>
</evidence>
<name>A0A0D1ZWU5_9EURO</name>
<feature type="domain" description="Acyl-CoA dehydrogenase/oxidase N-terminal" evidence="10">
    <location>
        <begin position="31"/>
        <end position="84"/>
    </location>
</feature>
<evidence type="ECO:0000256" key="1">
    <source>
        <dbReference type="ARBA" id="ARBA00001974"/>
    </source>
</evidence>
<reference evidence="11 12" key="1">
    <citation type="submission" date="2015-01" db="EMBL/GenBank/DDBJ databases">
        <title>The Genome Sequence of Cladophialophora immunda CBS83496.</title>
        <authorList>
            <consortium name="The Broad Institute Genomics Platform"/>
            <person name="Cuomo C."/>
            <person name="de Hoog S."/>
            <person name="Gorbushina A."/>
            <person name="Stielow B."/>
            <person name="Teixiera M."/>
            <person name="Abouelleil A."/>
            <person name="Chapman S.B."/>
            <person name="Priest M."/>
            <person name="Young S.K."/>
            <person name="Wortman J."/>
            <person name="Nusbaum C."/>
            <person name="Birren B."/>
        </authorList>
    </citation>
    <scope>NUCLEOTIDE SEQUENCE [LARGE SCALE GENOMIC DNA]</scope>
    <source>
        <strain evidence="11 12">CBS 83496</strain>
    </source>
</reference>
<comment type="cofactor">
    <cofactor evidence="1 6">
        <name>FAD</name>
        <dbReference type="ChEBI" id="CHEBI:57692"/>
    </cofactor>
</comment>